<evidence type="ECO:0000313" key="5">
    <source>
        <dbReference type="Proteomes" id="UP000286976"/>
    </source>
</evidence>
<keyword evidence="5" id="KW-1185">Reference proteome</keyword>
<evidence type="ECO:0000259" key="3">
    <source>
        <dbReference type="Pfam" id="PF16548"/>
    </source>
</evidence>
<evidence type="ECO:0000259" key="1">
    <source>
        <dbReference type="Pfam" id="PF16538"/>
    </source>
</evidence>
<dbReference type="Gene3D" id="3.30.1660.40">
    <property type="entry name" value="FlgT, N-terminal domain"/>
    <property type="match status" value="1"/>
</dbReference>
<feature type="domain" description="Flagellar assembly protein T C-terminal" evidence="1">
    <location>
        <begin position="314"/>
        <end position="386"/>
    </location>
</feature>
<evidence type="ECO:0008006" key="6">
    <source>
        <dbReference type="Google" id="ProtNLM"/>
    </source>
</evidence>
<sequence length="388" mass="43652">MWRLTLFLLALVYAGTGYTADWYETRGWAPIINGNVEAARERAIENALRESLDLAGGTVHSVEDVVNGVLTGQRLQWRSNGAIEHASLVRERTNGQRHEVTLRTLVRPNVNACEDHGVKRSVLITPFAVAQREHLAHGQVYELDAASSFRFSRLVGQHSQSLIVSQTLPSDPGLTRYLTGNHTEQLADFTRRQAREFNSQYIIAGVFHDISATPQPGPRLLFWRHPKYNRQFELSLYLLDGYSGERITTASITGEADWDYPYNAAVDVHSELFWRQGFGQELEAKMRDLVYGLEQKVQCTPVKGLVVRASDGAIHSNLGERQQLSIGTRARILHRGGFLDELGQYREQWVLNPTELEVTQVYASSSELRSVSGEPLVGIQARDMVILQ</sequence>
<dbReference type="InterPro" id="IPR038180">
    <property type="entry name" value="FlgT_N_sf"/>
</dbReference>
<dbReference type="Pfam" id="PF16538">
    <property type="entry name" value="FlgT_C"/>
    <property type="match status" value="1"/>
</dbReference>
<accession>A0A432X827</accession>
<dbReference type="AlphaFoldDB" id="A0A432X827"/>
<dbReference type="InterPro" id="IPR032386">
    <property type="entry name" value="FlgT_M"/>
</dbReference>
<dbReference type="Gene3D" id="3.40.50.10610">
    <property type="entry name" value="ABC-type transport auxiliary lipoprotein component"/>
    <property type="match status" value="1"/>
</dbReference>
<proteinExistence type="predicted"/>
<organism evidence="4 5">
    <name type="scientific">Aliidiomarina taiwanensis</name>
    <dbReference type="NCBI Taxonomy" id="946228"/>
    <lineage>
        <taxon>Bacteria</taxon>
        <taxon>Pseudomonadati</taxon>
        <taxon>Pseudomonadota</taxon>
        <taxon>Gammaproteobacteria</taxon>
        <taxon>Alteromonadales</taxon>
        <taxon>Idiomarinaceae</taxon>
        <taxon>Aliidiomarina</taxon>
    </lineage>
</organism>
<name>A0A432X827_9GAMM</name>
<feature type="domain" description="Flagellar assembly protein T middle" evidence="2">
    <location>
        <begin position="112"/>
        <end position="268"/>
    </location>
</feature>
<dbReference type="InterPro" id="IPR038165">
    <property type="entry name" value="FlgT_C_sf"/>
</dbReference>
<dbReference type="Pfam" id="PF16548">
    <property type="entry name" value="FlgT_N"/>
    <property type="match status" value="1"/>
</dbReference>
<dbReference type="InterPro" id="IPR032388">
    <property type="entry name" value="FlgT_C"/>
</dbReference>
<protein>
    <recommendedName>
        <fullName evidence="6">Flagellar biosynthesis protein FlgT</fullName>
    </recommendedName>
</protein>
<dbReference type="InterPro" id="IPR032370">
    <property type="entry name" value="FlgT_N"/>
</dbReference>
<dbReference type="EMBL" id="PIPQ01000002">
    <property type="protein sequence ID" value="RUO43005.1"/>
    <property type="molecule type" value="Genomic_DNA"/>
</dbReference>
<evidence type="ECO:0000313" key="4">
    <source>
        <dbReference type="EMBL" id="RUO43005.1"/>
    </source>
</evidence>
<dbReference type="RefSeq" id="WP_126757221.1">
    <property type="nucleotide sequence ID" value="NZ_PIPQ01000002.1"/>
</dbReference>
<dbReference type="Proteomes" id="UP000286976">
    <property type="component" value="Unassembled WGS sequence"/>
</dbReference>
<comment type="caution">
    <text evidence="4">The sequence shown here is derived from an EMBL/GenBank/DDBJ whole genome shotgun (WGS) entry which is preliminary data.</text>
</comment>
<dbReference type="OrthoDB" id="8778507at2"/>
<gene>
    <name evidence="4" type="ORF">CWE15_06275</name>
</gene>
<dbReference type="Pfam" id="PF16539">
    <property type="entry name" value="FlgT_M"/>
    <property type="match status" value="1"/>
</dbReference>
<evidence type="ECO:0000259" key="2">
    <source>
        <dbReference type="Pfam" id="PF16539"/>
    </source>
</evidence>
<reference evidence="4 5" key="1">
    <citation type="journal article" date="2011" name="Front. Microbiol.">
        <title>Genomic signatures of strain selection and enhancement in Bacillus atrophaeus var. globigii, a historical biowarfare simulant.</title>
        <authorList>
            <person name="Gibbons H.S."/>
            <person name="Broomall S.M."/>
            <person name="McNew L.A."/>
            <person name="Daligault H."/>
            <person name="Chapman C."/>
            <person name="Bruce D."/>
            <person name="Karavis M."/>
            <person name="Krepps M."/>
            <person name="McGregor P.A."/>
            <person name="Hong C."/>
            <person name="Park K.H."/>
            <person name="Akmal A."/>
            <person name="Feldman A."/>
            <person name="Lin J.S."/>
            <person name="Chang W.E."/>
            <person name="Higgs B.W."/>
            <person name="Demirev P."/>
            <person name="Lindquist J."/>
            <person name="Liem A."/>
            <person name="Fochler E."/>
            <person name="Read T.D."/>
            <person name="Tapia R."/>
            <person name="Johnson S."/>
            <person name="Bishop-Lilly K.A."/>
            <person name="Detter C."/>
            <person name="Han C."/>
            <person name="Sozhamannan S."/>
            <person name="Rosenzweig C.N."/>
            <person name="Skowronski E.W."/>
        </authorList>
    </citation>
    <scope>NUCLEOTIDE SEQUENCE [LARGE SCALE GENOMIC DNA]</scope>
    <source>
        <strain evidence="4 5">AIT1</strain>
    </source>
</reference>
<feature type="domain" description="Flagellar assembly protein T N-terminal" evidence="3">
    <location>
        <begin position="21"/>
        <end position="103"/>
    </location>
</feature>
<dbReference type="Gene3D" id="2.40.10.410">
    <property type="entry name" value="FlgT, C-terminal domain"/>
    <property type="match status" value="1"/>
</dbReference>